<evidence type="ECO:0000256" key="2">
    <source>
        <dbReference type="SAM" id="MobiDB-lite"/>
    </source>
</evidence>
<feature type="compositionally biased region" description="Basic and acidic residues" evidence="2">
    <location>
        <begin position="1"/>
        <end position="14"/>
    </location>
</feature>
<feature type="coiled-coil region" evidence="1">
    <location>
        <begin position="56"/>
        <end position="83"/>
    </location>
</feature>
<dbReference type="RefSeq" id="WP_313976824.1">
    <property type="nucleotide sequence ID" value="NZ_JASJOS010000003.1"/>
</dbReference>
<proteinExistence type="predicted"/>
<accession>A0AAE3QJ26</accession>
<name>A0AAE3QJ26_9BACT</name>
<dbReference type="AlphaFoldDB" id="A0AAE3QJ26"/>
<gene>
    <name evidence="3" type="ORF">QNI16_07135</name>
</gene>
<keyword evidence="1" id="KW-0175">Coiled coil</keyword>
<dbReference type="Proteomes" id="UP001241110">
    <property type="component" value="Unassembled WGS sequence"/>
</dbReference>
<comment type="caution">
    <text evidence="3">The sequence shown here is derived from an EMBL/GenBank/DDBJ whole genome shotgun (WGS) entry which is preliminary data.</text>
</comment>
<evidence type="ECO:0000313" key="4">
    <source>
        <dbReference type="Proteomes" id="UP001241110"/>
    </source>
</evidence>
<protein>
    <submittedName>
        <fullName evidence="3">Uncharacterized protein</fullName>
    </submittedName>
</protein>
<feature type="region of interest" description="Disordered" evidence="2">
    <location>
        <begin position="1"/>
        <end position="25"/>
    </location>
</feature>
<evidence type="ECO:0000256" key="1">
    <source>
        <dbReference type="SAM" id="Coils"/>
    </source>
</evidence>
<sequence>MTKKSDKPGQKLEQENQELTQEEKRKLDDFYEEKRLLYKEKHLILLQSAWPAKSLAHKMEAELVDKKIELAKLEIELEEKRRINNSLPPAEESK</sequence>
<organism evidence="3 4">
    <name type="scientific">Xanthocytophaga flava</name>
    <dbReference type="NCBI Taxonomy" id="3048013"/>
    <lineage>
        <taxon>Bacteria</taxon>
        <taxon>Pseudomonadati</taxon>
        <taxon>Bacteroidota</taxon>
        <taxon>Cytophagia</taxon>
        <taxon>Cytophagales</taxon>
        <taxon>Rhodocytophagaceae</taxon>
        <taxon>Xanthocytophaga</taxon>
    </lineage>
</organism>
<dbReference type="EMBL" id="JASJOS010000003">
    <property type="protein sequence ID" value="MDJ1480252.1"/>
    <property type="molecule type" value="Genomic_DNA"/>
</dbReference>
<evidence type="ECO:0000313" key="3">
    <source>
        <dbReference type="EMBL" id="MDJ1480252.1"/>
    </source>
</evidence>
<reference evidence="3" key="1">
    <citation type="submission" date="2023-05" db="EMBL/GenBank/DDBJ databases">
        <authorList>
            <person name="Zhang X."/>
        </authorList>
    </citation>
    <scope>NUCLEOTIDE SEQUENCE</scope>
    <source>
        <strain evidence="3">YF14B1</strain>
    </source>
</reference>